<organism evidence="4 5">
    <name type="scientific">Lasius platythorax</name>
    <dbReference type="NCBI Taxonomy" id="488582"/>
    <lineage>
        <taxon>Eukaryota</taxon>
        <taxon>Metazoa</taxon>
        <taxon>Ecdysozoa</taxon>
        <taxon>Arthropoda</taxon>
        <taxon>Hexapoda</taxon>
        <taxon>Insecta</taxon>
        <taxon>Pterygota</taxon>
        <taxon>Neoptera</taxon>
        <taxon>Endopterygota</taxon>
        <taxon>Hymenoptera</taxon>
        <taxon>Apocrita</taxon>
        <taxon>Aculeata</taxon>
        <taxon>Formicoidea</taxon>
        <taxon>Formicidae</taxon>
        <taxon>Formicinae</taxon>
        <taxon>Lasius</taxon>
        <taxon>Lasius</taxon>
    </lineage>
</organism>
<accession>A0AAV2NWP2</accession>
<dbReference type="Gene3D" id="3.30.160.20">
    <property type="match status" value="2"/>
</dbReference>
<gene>
    <name evidence="4" type="ORF">LPLAT_LOCUS9812</name>
</gene>
<name>A0AAV2NWP2_9HYME</name>
<protein>
    <recommendedName>
        <fullName evidence="3">DRBM domain-containing protein</fullName>
    </recommendedName>
</protein>
<feature type="domain" description="DRBM" evidence="3">
    <location>
        <begin position="4"/>
        <end position="71"/>
    </location>
</feature>
<dbReference type="GO" id="GO:0035197">
    <property type="term" value="F:siRNA binding"/>
    <property type="evidence" value="ECO:0007669"/>
    <property type="project" value="TreeGrafter"/>
</dbReference>
<dbReference type="FunFam" id="3.30.160.20:FF:000007">
    <property type="entry name" value="Double-stranded RNA-binding protein Staufen homolog 1"/>
    <property type="match status" value="1"/>
</dbReference>
<dbReference type="GO" id="GO:0007281">
    <property type="term" value="P:germ cell development"/>
    <property type="evidence" value="ECO:0007669"/>
    <property type="project" value="UniProtKB-ARBA"/>
</dbReference>
<dbReference type="AlphaFoldDB" id="A0AAV2NWP2"/>
<dbReference type="GO" id="GO:0030422">
    <property type="term" value="P:siRNA processing"/>
    <property type="evidence" value="ECO:0007669"/>
    <property type="project" value="TreeGrafter"/>
</dbReference>
<evidence type="ECO:0000313" key="4">
    <source>
        <dbReference type="EMBL" id="CAL1684123.1"/>
    </source>
</evidence>
<dbReference type="GO" id="GO:0070578">
    <property type="term" value="C:RISC-loading complex"/>
    <property type="evidence" value="ECO:0007669"/>
    <property type="project" value="TreeGrafter"/>
</dbReference>
<dbReference type="GO" id="GO:0005634">
    <property type="term" value="C:nucleus"/>
    <property type="evidence" value="ECO:0007669"/>
    <property type="project" value="TreeGrafter"/>
</dbReference>
<dbReference type="GO" id="GO:0005737">
    <property type="term" value="C:cytoplasm"/>
    <property type="evidence" value="ECO:0007669"/>
    <property type="project" value="TreeGrafter"/>
</dbReference>
<dbReference type="EMBL" id="OZ034828">
    <property type="protein sequence ID" value="CAL1684123.1"/>
    <property type="molecule type" value="Genomic_DNA"/>
</dbReference>
<evidence type="ECO:0000256" key="1">
    <source>
        <dbReference type="ARBA" id="ARBA00022884"/>
    </source>
</evidence>
<dbReference type="PANTHER" id="PTHR46205:SF3">
    <property type="entry name" value="LOQUACIOUS, ISOFORM B"/>
    <property type="match status" value="1"/>
</dbReference>
<keyword evidence="5" id="KW-1185">Reference proteome</keyword>
<evidence type="ECO:0000256" key="2">
    <source>
        <dbReference type="PROSITE-ProRule" id="PRU00266"/>
    </source>
</evidence>
<proteinExistence type="predicted"/>
<evidence type="ECO:0000313" key="5">
    <source>
        <dbReference type="Proteomes" id="UP001497644"/>
    </source>
</evidence>
<dbReference type="GO" id="GO:0003725">
    <property type="term" value="F:double-stranded RNA binding"/>
    <property type="evidence" value="ECO:0007669"/>
    <property type="project" value="TreeGrafter"/>
</dbReference>
<dbReference type="Pfam" id="PF00035">
    <property type="entry name" value="dsrm"/>
    <property type="match status" value="2"/>
</dbReference>
<sequence>MSKTPVSILQEMMVKQGMIPDYELIHDGGGRHVNTFTYRVICDGLSATGTGRCKKEAKHEAAKAMLTEIINHRNYPQLPAASTPAVSPSRSPFHSIPLPPKIPANVPFFNAIGELQDLCAENNLREPEYVLTKDYGPPHARIFTIQCTVSSFVEEGVASTKKQAKHDAARRMVKRIKGLVNQLKSIEDDEECLSSSLSSDQTEIMNKNAKECYHSLTKSMKKINLGIRLADYHIKWRDSLESDKREKILEELHCIHFNESFDDTDQFNELIQEKSFRLETILSEINVAVNTKEIIADNNYFMKTIELNTCPLLTQIGMGKTEQEAYWNALSQMIESIKLLLS</sequence>
<dbReference type="Proteomes" id="UP001497644">
    <property type="component" value="Chromosome 5"/>
</dbReference>
<dbReference type="GO" id="GO:0070920">
    <property type="term" value="P:regulation of regulatory ncRNA processing"/>
    <property type="evidence" value="ECO:0007669"/>
    <property type="project" value="TreeGrafter"/>
</dbReference>
<dbReference type="PANTHER" id="PTHR46205">
    <property type="entry name" value="LOQUACIOUS, ISOFORM B"/>
    <property type="match status" value="1"/>
</dbReference>
<reference evidence="4" key="1">
    <citation type="submission" date="2024-04" db="EMBL/GenBank/DDBJ databases">
        <authorList>
            <consortium name="Molecular Ecology Group"/>
        </authorList>
    </citation>
    <scope>NUCLEOTIDE SEQUENCE</scope>
</reference>
<dbReference type="CDD" id="cd19862">
    <property type="entry name" value="DSRM_PRKRA-like_rpt1"/>
    <property type="match status" value="1"/>
</dbReference>
<evidence type="ECO:0000259" key="3">
    <source>
        <dbReference type="PROSITE" id="PS50137"/>
    </source>
</evidence>
<dbReference type="PROSITE" id="PS50137">
    <property type="entry name" value="DS_RBD"/>
    <property type="match status" value="2"/>
</dbReference>
<dbReference type="SUPFAM" id="SSF54768">
    <property type="entry name" value="dsRNA-binding domain-like"/>
    <property type="match status" value="2"/>
</dbReference>
<dbReference type="SMART" id="SM00358">
    <property type="entry name" value="DSRM"/>
    <property type="match status" value="2"/>
</dbReference>
<dbReference type="GO" id="GO:0016442">
    <property type="term" value="C:RISC complex"/>
    <property type="evidence" value="ECO:0007669"/>
    <property type="project" value="TreeGrafter"/>
</dbReference>
<feature type="domain" description="DRBM" evidence="3">
    <location>
        <begin position="110"/>
        <end position="178"/>
    </location>
</feature>
<dbReference type="InterPro" id="IPR014720">
    <property type="entry name" value="dsRBD_dom"/>
</dbReference>
<keyword evidence="1 2" id="KW-0694">RNA-binding</keyword>
<dbReference type="InterPro" id="IPR051247">
    <property type="entry name" value="RLC_Component"/>
</dbReference>